<evidence type="ECO:0000256" key="1">
    <source>
        <dbReference type="SAM" id="Phobius"/>
    </source>
</evidence>
<dbReference type="GeneID" id="41973393"/>
<organism evidence="2 3">
    <name type="scientific">Thyridium curvatum</name>
    <dbReference type="NCBI Taxonomy" id="1093900"/>
    <lineage>
        <taxon>Eukaryota</taxon>
        <taxon>Fungi</taxon>
        <taxon>Dikarya</taxon>
        <taxon>Ascomycota</taxon>
        <taxon>Pezizomycotina</taxon>
        <taxon>Sordariomycetes</taxon>
        <taxon>Sordariomycetidae</taxon>
        <taxon>Thyridiales</taxon>
        <taxon>Thyridiaceae</taxon>
        <taxon>Thyridium</taxon>
    </lineage>
</organism>
<dbReference type="EMBL" id="SKBQ01000032">
    <property type="protein sequence ID" value="TPX13743.1"/>
    <property type="molecule type" value="Genomic_DNA"/>
</dbReference>
<comment type="caution">
    <text evidence="2">The sequence shown here is derived from an EMBL/GenBank/DDBJ whole genome shotgun (WGS) entry which is preliminary data.</text>
</comment>
<proteinExistence type="predicted"/>
<evidence type="ECO:0000313" key="2">
    <source>
        <dbReference type="EMBL" id="TPX13743.1"/>
    </source>
</evidence>
<dbReference type="RefSeq" id="XP_030995454.1">
    <property type="nucleotide sequence ID" value="XM_031140524.1"/>
</dbReference>
<dbReference type="InParanoid" id="A0A507B1J0"/>
<evidence type="ECO:0000313" key="3">
    <source>
        <dbReference type="Proteomes" id="UP000319257"/>
    </source>
</evidence>
<keyword evidence="1" id="KW-0472">Membrane</keyword>
<keyword evidence="1" id="KW-1133">Transmembrane helix</keyword>
<protein>
    <submittedName>
        <fullName evidence="2">Uncharacterized protein</fullName>
    </submittedName>
</protein>
<gene>
    <name evidence="2" type="ORF">E0L32_005946</name>
</gene>
<dbReference type="AlphaFoldDB" id="A0A507B1J0"/>
<accession>A0A507B1J0</accession>
<name>A0A507B1J0_9PEZI</name>
<sequence>MLADNETYTVALDGTLRDDSVELQVVFRSTLESRIRKYTDFSYLIPLAAGSGYTFEPYQLLVEIADSGKFNGTLAELQGMAATMRLQIRALVTRNGGVIPVDGNLESDYFSIMSWPAAAAADWQKDHAFDRERRRWQIGAGIGVGLGLPIVISVTALLTQRMLKRPQERSRRPSMKT</sequence>
<feature type="transmembrane region" description="Helical" evidence="1">
    <location>
        <begin position="136"/>
        <end position="159"/>
    </location>
</feature>
<keyword evidence="1" id="KW-0812">Transmembrane</keyword>
<dbReference type="Proteomes" id="UP000319257">
    <property type="component" value="Unassembled WGS sequence"/>
</dbReference>
<reference evidence="2 3" key="1">
    <citation type="submission" date="2019-06" db="EMBL/GenBank/DDBJ databases">
        <title>Draft genome sequence of the filamentous fungus Phialemoniopsis curvata isolated from diesel fuel.</title>
        <authorList>
            <person name="Varaljay V.A."/>
            <person name="Lyon W.J."/>
            <person name="Crouch A.L."/>
            <person name="Drake C.E."/>
            <person name="Hollomon J.M."/>
            <person name="Nadeau L.J."/>
            <person name="Nunn H.S."/>
            <person name="Stevenson B.S."/>
            <person name="Bojanowski C.L."/>
            <person name="Crookes-Goodson W.J."/>
        </authorList>
    </citation>
    <scope>NUCLEOTIDE SEQUENCE [LARGE SCALE GENOMIC DNA]</scope>
    <source>
        <strain evidence="2 3">D216</strain>
    </source>
</reference>
<keyword evidence="3" id="KW-1185">Reference proteome</keyword>